<accession>A0A2R4XM81</accession>
<dbReference type="OrthoDB" id="9778341at2"/>
<sequence length="816" mass="89218">MNLKVYLWILALCLLLPSAVLAQDIVSVEHPGYRVKINVKTAAIVHYTAKSDPGNQGSKNFAVLDGKKPGLLFGLEIDGKTVGAFEQAGWSPYSSKRQHRVKEKQVYVFFEMPLPKVGVTVVRGYSFDPANNVISISHSITNKRQDGESVTAKVTARFSPQLPGSGEPLLHVVQDARKKNYQVLPLADVVESRWSTTTPGKWDSFHPLIGLEKGGFVGIRPPAVYGNSSRMSAIGVDNTTGTLVVAAGPTSVSANKTLVGFSVEIVAQPSPQLAFEQLGAFFNKLKAPDIMRQTTAQAGQVTSSRQPLSGGSEPSGGKPVISVANAMATAAQAVPGSVEHKPPASFATGDDLIPWYWSFQEAFLRSYAGKRAEDAIIQKVMEKMRRETTVRSCTQDGDQWFSDLGVYYVTLGCELVVKSSKTDGRPKTVQDNTIELYLMRKDEKWVMAPEGDALGCAIARQVNSETTWAAYNKQYPQGQCAGQASQETVKPVQAVAQVDLFRAYAFNPDGSRLYTFGNGELLIYTVADGKLVKRLPLKASVSRGQNGLRVSGDGRHVLLGTTSKAYLVDVETAKVSPLAYRDPKDNGINEFQIAFDDAAGHVVVLYQETFGTTYLDRFSIKTGKRVKQFDDDRYISGFGLSRDGRKAVVMAKEKTGKNKPMMIVIHDTRNGKKLIEYPINNLTAFSGPVFTGNGKYVLYDLKDGMVVRDTSTGQRAFKAREKWLSSLGADETRINAQGRLLLDASRISDNVYLSDIETGKRLLVLNHTPSTHNLVNWPTAAFSPDNQHFVVYFEGKGTLYKLNPAGIARVLKSGRG</sequence>
<reference evidence="3 4" key="1">
    <citation type="submission" date="2018-04" db="EMBL/GenBank/DDBJ databases">
        <title>Bordetella sp. HZ20 isolated from seawater.</title>
        <authorList>
            <person name="Sun C."/>
        </authorList>
    </citation>
    <scope>NUCLEOTIDE SEQUENCE [LARGE SCALE GENOMIC DNA]</scope>
    <source>
        <strain evidence="3 4">HZ20</strain>
    </source>
</reference>
<organism evidence="3 4">
    <name type="scientific">Orrella marina</name>
    <dbReference type="NCBI Taxonomy" id="2163011"/>
    <lineage>
        <taxon>Bacteria</taxon>
        <taxon>Pseudomonadati</taxon>
        <taxon>Pseudomonadota</taxon>
        <taxon>Betaproteobacteria</taxon>
        <taxon>Burkholderiales</taxon>
        <taxon>Alcaligenaceae</taxon>
        <taxon>Orrella</taxon>
    </lineage>
</organism>
<dbReference type="Proteomes" id="UP000244571">
    <property type="component" value="Chromosome"/>
</dbReference>
<feature type="region of interest" description="Disordered" evidence="1">
    <location>
        <begin position="294"/>
        <end position="320"/>
    </location>
</feature>
<dbReference type="SUPFAM" id="SSF82171">
    <property type="entry name" value="DPP6 N-terminal domain-like"/>
    <property type="match status" value="1"/>
</dbReference>
<gene>
    <name evidence="3" type="ORF">DBV39_15315</name>
</gene>
<keyword evidence="2" id="KW-0732">Signal</keyword>
<name>A0A2R4XM81_9BURK</name>
<dbReference type="AlphaFoldDB" id="A0A2R4XM81"/>
<dbReference type="Gene3D" id="2.130.10.10">
    <property type="entry name" value="YVTN repeat-like/Quinoprotein amine dehydrogenase"/>
    <property type="match status" value="2"/>
</dbReference>
<dbReference type="RefSeq" id="WP_108622284.1">
    <property type="nucleotide sequence ID" value="NZ_CP028901.1"/>
</dbReference>
<feature type="chain" id="PRO_5015317593" evidence="2">
    <location>
        <begin position="23"/>
        <end position="816"/>
    </location>
</feature>
<evidence type="ECO:0000313" key="4">
    <source>
        <dbReference type="Proteomes" id="UP000244571"/>
    </source>
</evidence>
<dbReference type="EMBL" id="CP028901">
    <property type="protein sequence ID" value="AWB34874.1"/>
    <property type="molecule type" value="Genomic_DNA"/>
</dbReference>
<protein>
    <submittedName>
        <fullName evidence="3">Uncharacterized protein</fullName>
    </submittedName>
</protein>
<feature type="compositionally biased region" description="Polar residues" evidence="1">
    <location>
        <begin position="294"/>
        <end position="309"/>
    </location>
</feature>
<evidence type="ECO:0000256" key="1">
    <source>
        <dbReference type="SAM" id="MobiDB-lite"/>
    </source>
</evidence>
<dbReference type="KEGG" id="boz:DBV39_15315"/>
<evidence type="ECO:0000256" key="2">
    <source>
        <dbReference type="SAM" id="SignalP"/>
    </source>
</evidence>
<proteinExistence type="predicted"/>
<dbReference type="InterPro" id="IPR015943">
    <property type="entry name" value="WD40/YVTN_repeat-like_dom_sf"/>
</dbReference>
<evidence type="ECO:0000313" key="3">
    <source>
        <dbReference type="EMBL" id="AWB34874.1"/>
    </source>
</evidence>
<feature type="signal peptide" evidence="2">
    <location>
        <begin position="1"/>
        <end position="22"/>
    </location>
</feature>
<keyword evidence="4" id="KW-1185">Reference proteome</keyword>